<accession>A0A7V1LZF4</accession>
<dbReference type="Pfam" id="PF20230">
    <property type="entry name" value="DUF6588"/>
    <property type="match status" value="1"/>
</dbReference>
<proteinExistence type="predicted"/>
<evidence type="ECO:0000256" key="1">
    <source>
        <dbReference type="SAM" id="SignalP"/>
    </source>
</evidence>
<protein>
    <submittedName>
        <fullName evidence="2">Uncharacterized protein</fullName>
    </submittedName>
</protein>
<reference evidence="2" key="1">
    <citation type="journal article" date="2020" name="mSystems">
        <title>Genome- and Community-Level Interaction Insights into Carbon Utilization and Element Cycling Functions of Hydrothermarchaeota in Hydrothermal Sediment.</title>
        <authorList>
            <person name="Zhou Z."/>
            <person name="Liu Y."/>
            <person name="Xu W."/>
            <person name="Pan J."/>
            <person name="Luo Z.H."/>
            <person name="Li M."/>
        </authorList>
    </citation>
    <scope>NUCLEOTIDE SEQUENCE [LARGE SCALE GENOMIC DNA]</scope>
    <source>
        <strain evidence="2">HyVt-456</strain>
    </source>
</reference>
<feature type="chain" id="PRO_5031478054" evidence="1">
    <location>
        <begin position="19"/>
        <end position="104"/>
    </location>
</feature>
<dbReference type="AlphaFoldDB" id="A0A7V1LZF4"/>
<feature type="signal peptide" evidence="1">
    <location>
        <begin position="1"/>
        <end position="18"/>
    </location>
</feature>
<organism evidence="2">
    <name type="scientific">Caldithrix abyssi</name>
    <dbReference type="NCBI Taxonomy" id="187145"/>
    <lineage>
        <taxon>Bacteria</taxon>
        <taxon>Pseudomonadati</taxon>
        <taxon>Calditrichota</taxon>
        <taxon>Calditrichia</taxon>
        <taxon>Calditrichales</taxon>
        <taxon>Calditrichaceae</taxon>
        <taxon>Caldithrix</taxon>
    </lineage>
</organism>
<dbReference type="Proteomes" id="UP000886005">
    <property type="component" value="Unassembled WGS sequence"/>
</dbReference>
<name>A0A7V1LZF4_CALAY</name>
<sequence length="104" mass="11231">MRFLILLFTLAFILNVHAQNSEDGSLEQTLQQLSSSAASAYLTPIGSAFGANLNAGWFHKAPDPQMFGFDIEIGVVAMAAQFPSGAEHFQESGSFRFSQSQAQS</sequence>
<feature type="non-terminal residue" evidence="2">
    <location>
        <position position="104"/>
    </location>
</feature>
<keyword evidence="1" id="KW-0732">Signal</keyword>
<dbReference type="EMBL" id="DRLD01000195">
    <property type="protein sequence ID" value="HED10439.1"/>
    <property type="molecule type" value="Genomic_DNA"/>
</dbReference>
<comment type="caution">
    <text evidence="2">The sequence shown here is derived from an EMBL/GenBank/DDBJ whole genome shotgun (WGS) entry which is preliminary data.</text>
</comment>
<gene>
    <name evidence="2" type="ORF">ENJ10_07105</name>
</gene>
<evidence type="ECO:0000313" key="2">
    <source>
        <dbReference type="EMBL" id="HED10439.1"/>
    </source>
</evidence>
<dbReference type="InterPro" id="IPR046495">
    <property type="entry name" value="DUF6588"/>
</dbReference>